<organism evidence="7 8">
    <name type="scientific">Desertihabitans brevis</name>
    <dbReference type="NCBI Taxonomy" id="2268447"/>
    <lineage>
        <taxon>Bacteria</taxon>
        <taxon>Bacillati</taxon>
        <taxon>Actinomycetota</taxon>
        <taxon>Actinomycetes</taxon>
        <taxon>Propionibacteriales</taxon>
        <taxon>Propionibacteriaceae</taxon>
        <taxon>Desertihabitans</taxon>
    </lineage>
</organism>
<feature type="compositionally biased region" description="Low complexity" evidence="5">
    <location>
        <begin position="317"/>
        <end position="331"/>
    </location>
</feature>
<comment type="caution">
    <text evidence="7">The sequence shown here is derived from an EMBL/GenBank/DDBJ whole genome shotgun (WGS) entry which is preliminary data.</text>
</comment>
<feature type="region of interest" description="Disordered" evidence="5">
    <location>
        <begin position="1"/>
        <end position="358"/>
    </location>
</feature>
<evidence type="ECO:0000256" key="1">
    <source>
        <dbReference type="ARBA" id="ARBA00004141"/>
    </source>
</evidence>
<sequence length="468" mass="48111">MTEPRFPQDRQPESPDSVEQSWELGPDADPARTQDADPQQDEAGPVQGGDYAGPSYSTPSYHQPGGPGDQPAPASADQGSYGTSAETGAGSAPQPTQPLPSAEQLDDPDAADAPSDAGQESGASGGAPYPTGQYQAGTGGDATFGSGSVPSAPEHQPADPYAAPSEASRPYAQQGQPAADPYAQQGPYSQPSANQYGQQGGYSQPSADPYAQQGPYSQPSANQYGQQGGYSQPSADPYAQPGPYSQPSANQYGQGGYSQPGADPYGQPGGYSQPGADPYAQQGPYSQPSADPYAQQGGGYSQPSANQYAQPGGYGQSGQDPYGYPGQPGSMAQGGPGAPGQPGWSQGAPAGPPVSQSDEKTWGTLAHVGMLVGGFLSTGFLAFVVPLILFLVYKDRSPWLRYNAVQALNFGILAAIVSVVSVILSTVLIGFLTWLAIGVLGLIFGIQAAMKANNGEFYKYPLNVSFVK</sequence>
<feature type="compositionally biased region" description="Low complexity" evidence="5">
    <location>
        <begin position="69"/>
        <end position="78"/>
    </location>
</feature>
<dbReference type="Pfam" id="PF09685">
    <property type="entry name" value="MamF_MmsF"/>
    <property type="match status" value="1"/>
</dbReference>
<protein>
    <submittedName>
        <fullName evidence="7">DUF4870 domain-containing protein</fullName>
    </submittedName>
</protein>
<keyword evidence="2 6" id="KW-0812">Transmembrane</keyword>
<keyword evidence="3 6" id="KW-1133">Transmembrane helix</keyword>
<gene>
    <name evidence="7" type="ORF">DT076_09010</name>
</gene>
<dbReference type="Proteomes" id="UP000252770">
    <property type="component" value="Unassembled WGS sequence"/>
</dbReference>
<evidence type="ECO:0000256" key="2">
    <source>
        <dbReference type="ARBA" id="ARBA00022692"/>
    </source>
</evidence>
<keyword evidence="4 6" id="KW-0472">Membrane</keyword>
<dbReference type="EMBL" id="QOUI01000005">
    <property type="protein sequence ID" value="RCK69596.1"/>
    <property type="molecule type" value="Genomic_DNA"/>
</dbReference>
<evidence type="ECO:0000256" key="4">
    <source>
        <dbReference type="ARBA" id="ARBA00023136"/>
    </source>
</evidence>
<reference evidence="7 8" key="1">
    <citation type="submission" date="2018-07" db="EMBL/GenBank/DDBJ databases">
        <title>Desertimonas flava gen. nov. sp. nov.</title>
        <authorList>
            <person name="Liu S."/>
        </authorList>
    </citation>
    <scope>NUCLEOTIDE SEQUENCE [LARGE SCALE GENOMIC DNA]</scope>
    <source>
        <strain evidence="7 8">16Sb5-5</strain>
    </source>
</reference>
<proteinExistence type="predicted"/>
<feature type="transmembrane region" description="Helical" evidence="6">
    <location>
        <begin position="431"/>
        <end position="450"/>
    </location>
</feature>
<feature type="compositionally biased region" description="Basic and acidic residues" evidence="5">
    <location>
        <begin position="1"/>
        <end position="13"/>
    </location>
</feature>
<evidence type="ECO:0000256" key="3">
    <source>
        <dbReference type="ARBA" id="ARBA00022989"/>
    </source>
</evidence>
<feature type="transmembrane region" description="Helical" evidence="6">
    <location>
        <begin position="365"/>
        <end position="393"/>
    </location>
</feature>
<feature type="transmembrane region" description="Helical" evidence="6">
    <location>
        <begin position="405"/>
        <end position="425"/>
    </location>
</feature>
<dbReference type="AlphaFoldDB" id="A0A367YUN6"/>
<feature type="compositionally biased region" description="Low complexity" evidence="5">
    <location>
        <begin position="264"/>
        <end position="275"/>
    </location>
</feature>
<dbReference type="InterPro" id="IPR019109">
    <property type="entry name" value="MamF_MmsF"/>
</dbReference>
<feature type="compositionally biased region" description="Polar residues" evidence="5">
    <location>
        <begin position="243"/>
        <end position="252"/>
    </location>
</feature>
<comment type="subcellular location">
    <subcellularLocation>
        <location evidence="1">Membrane</location>
        <topology evidence="1">Multi-pass membrane protein</topology>
    </subcellularLocation>
</comment>
<evidence type="ECO:0000256" key="6">
    <source>
        <dbReference type="SAM" id="Phobius"/>
    </source>
</evidence>
<evidence type="ECO:0000256" key="5">
    <source>
        <dbReference type="SAM" id="MobiDB-lite"/>
    </source>
</evidence>
<evidence type="ECO:0000313" key="7">
    <source>
        <dbReference type="EMBL" id="RCK69596.1"/>
    </source>
</evidence>
<accession>A0A367YUN6</accession>
<evidence type="ECO:0000313" key="8">
    <source>
        <dbReference type="Proteomes" id="UP000252770"/>
    </source>
</evidence>
<dbReference type="RefSeq" id="WP_114126357.1">
    <property type="nucleotide sequence ID" value="NZ_QOUI01000005.1"/>
</dbReference>
<keyword evidence="8" id="KW-1185">Reference proteome</keyword>
<name>A0A367YUN6_9ACTN</name>